<accession>A0A371CWG4</accession>
<dbReference type="EMBL" id="KZ857447">
    <property type="protein sequence ID" value="RDX44623.1"/>
    <property type="molecule type" value="Genomic_DNA"/>
</dbReference>
<feature type="domain" description="Protein kinase" evidence="1">
    <location>
        <begin position="1"/>
        <end position="295"/>
    </location>
</feature>
<dbReference type="SUPFAM" id="SSF56112">
    <property type="entry name" value="Protein kinase-like (PK-like)"/>
    <property type="match status" value="1"/>
</dbReference>
<proteinExistence type="predicted"/>
<reference evidence="2 3" key="1">
    <citation type="journal article" date="2018" name="Biotechnol. Biofuels">
        <title>Integrative visual omics of the white-rot fungus Polyporus brumalis exposes the biotechnological potential of its oxidative enzymes for delignifying raw plant biomass.</title>
        <authorList>
            <person name="Miyauchi S."/>
            <person name="Rancon A."/>
            <person name="Drula E."/>
            <person name="Hage H."/>
            <person name="Chaduli D."/>
            <person name="Favel A."/>
            <person name="Grisel S."/>
            <person name="Henrissat B."/>
            <person name="Herpoel-Gimbert I."/>
            <person name="Ruiz-Duenas F.J."/>
            <person name="Chevret D."/>
            <person name="Hainaut M."/>
            <person name="Lin J."/>
            <person name="Wang M."/>
            <person name="Pangilinan J."/>
            <person name="Lipzen A."/>
            <person name="Lesage-Meessen L."/>
            <person name="Navarro D."/>
            <person name="Riley R."/>
            <person name="Grigoriev I.V."/>
            <person name="Zhou S."/>
            <person name="Raouche S."/>
            <person name="Rosso M.N."/>
        </authorList>
    </citation>
    <scope>NUCLEOTIDE SEQUENCE [LARGE SCALE GENOMIC DNA]</scope>
    <source>
        <strain evidence="2 3">BRFM 1820</strain>
    </source>
</reference>
<evidence type="ECO:0000313" key="2">
    <source>
        <dbReference type="EMBL" id="RDX44623.1"/>
    </source>
</evidence>
<gene>
    <name evidence="2" type="ORF">OH76DRAFT_1389081</name>
</gene>
<dbReference type="AlphaFoldDB" id="A0A371CWG4"/>
<name>A0A371CWG4_9APHY</name>
<dbReference type="GO" id="GO:0005524">
    <property type="term" value="F:ATP binding"/>
    <property type="evidence" value="ECO:0007669"/>
    <property type="project" value="InterPro"/>
</dbReference>
<evidence type="ECO:0000259" key="1">
    <source>
        <dbReference type="PROSITE" id="PS50011"/>
    </source>
</evidence>
<dbReference type="Pfam" id="PF06293">
    <property type="entry name" value="Kdo"/>
    <property type="match status" value="1"/>
</dbReference>
<dbReference type="PROSITE" id="PS50011">
    <property type="entry name" value="PROTEIN_KINASE_DOM"/>
    <property type="match status" value="1"/>
</dbReference>
<dbReference type="OrthoDB" id="2746981at2759"/>
<protein>
    <recommendedName>
        <fullName evidence="1">Protein kinase domain-containing protein</fullName>
    </recommendedName>
</protein>
<organism evidence="2 3">
    <name type="scientific">Lentinus brumalis</name>
    <dbReference type="NCBI Taxonomy" id="2498619"/>
    <lineage>
        <taxon>Eukaryota</taxon>
        <taxon>Fungi</taxon>
        <taxon>Dikarya</taxon>
        <taxon>Basidiomycota</taxon>
        <taxon>Agaricomycotina</taxon>
        <taxon>Agaricomycetes</taxon>
        <taxon>Polyporales</taxon>
        <taxon>Polyporaceae</taxon>
        <taxon>Lentinus</taxon>
    </lineage>
</organism>
<dbReference type="InterPro" id="IPR011009">
    <property type="entry name" value="Kinase-like_dom_sf"/>
</dbReference>
<dbReference type="Gene3D" id="1.10.510.10">
    <property type="entry name" value="Transferase(Phosphotransferase) domain 1"/>
    <property type="match status" value="1"/>
</dbReference>
<dbReference type="Proteomes" id="UP000256964">
    <property type="component" value="Unassembled WGS sequence"/>
</dbReference>
<dbReference type="GO" id="GO:0004672">
    <property type="term" value="F:protein kinase activity"/>
    <property type="evidence" value="ECO:0007669"/>
    <property type="project" value="InterPro"/>
</dbReference>
<dbReference type="InterPro" id="IPR000719">
    <property type="entry name" value="Prot_kinase_dom"/>
</dbReference>
<sequence length="295" mass="34085">MFEEDDGFLIPQQWLRDHPELKSRGIKLELPLKPFCAWRTVDDGLKPQYAVKLVPPDSEEADIYEQLHQLGSTTPNHTLPCEVIHAKQPFLIMPCLVTVLDEPTCRRWGLLSLLDFFRQVIEGIELLHELHIAHLDMYAGQILIATEEHVAFHKDVEAGKIYIIDFDRSKRLEKGPGRQYAIDLPETCCKPPLGMTRFDPYSWDVYCTGILFDAVVKLIYSDRHIPWVARWYIGWLVGKERGCTTICRCRPSARRARQMLSFVHWAARVWERGAAFVSLICSLRKTQAGADWPRT</sequence>
<evidence type="ECO:0000313" key="3">
    <source>
        <dbReference type="Proteomes" id="UP000256964"/>
    </source>
</evidence>
<keyword evidence="3" id="KW-1185">Reference proteome</keyword>